<dbReference type="EMBL" id="JBFSHR010000011">
    <property type="protein sequence ID" value="MEX6429137.1"/>
    <property type="molecule type" value="Genomic_DNA"/>
</dbReference>
<organism evidence="4 5">
    <name type="scientific">Ferrimicrobium acidiphilum</name>
    <dbReference type="NCBI Taxonomy" id="121039"/>
    <lineage>
        <taxon>Bacteria</taxon>
        <taxon>Bacillati</taxon>
        <taxon>Actinomycetota</taxon>
        <taxon>Acidimicrobiia</taxon>
        <taxon>Acidimicrobiales</taxon>
        <taxon>Acidimicrobiaceae</taxon>
        <taxon>Ferrimicrobium</taxon>
    </lineage>
</organism>
<evidence type="ECO:0000313" key="5">
    <source>
        <dbReference type="Proteomes" id="UP001560267"/>
    </source>
</evidence>
<dbReference type="Pfam" id="PF01230">
    <property type="entry name" value="HIT"/>
    <property type="match status" value="1"/>
</dbReference>
<dbReference type="RefSeq" id="WP_298382952.1">
    <property type="nucleotide sequence ID" value="NZ_JBFSHR010000011.1"/>
</dbReference>
<protein>
    <submittedName>
        <fullName evidence="4">HIT domain-containing protein</fullName>
    </submittedName>
</protein>
<dbReference type="CDD" id="cd01275">
    <property type="entry name" value="FHIT"/>
    <property type="match status" value="1"/>
</dbReference>
<keyword evidence="1" id="KW-0547">Nucleotide-binding</keyword>
<feature type="domain" description="HIT" evidence="3">
    <location>
        <begin position="23"/>
        <end position="134"/>
    </location>
</feature>
<evidence type="ECO:0000259" key="3">
    <source>
        <dbReference type="PROSITE" id="PS51084"/>
    </source>
</evidence>
<dbReference type="InterPro" id="IPR039383">
    <property type="entry name" value="FHIT"/>
</dbReference>
<dbReference type="InterPro" id="IPR011146">
    <property type="entry name" value="HIT-like"/>
</dbReference>
<accession>A0ABV3Y0R0</accession>
<dbReference type="SUPFAM" id="SSF54197">
    <property type="entry name" value="HIT-like"/>
    <property type="match status" value="1"/>
</dbReference>
<sequence length="162" mass="17401">MEHLFAGWRAQFVTGGERASGCVFCTIGAESGEDDRHYVVARGEASFVVLNLYPYTSGHLMVVPRAHIGDLAGLSGPLVEEMLGLVRSAHDALQAAYQPEGVNIGMNLGRAAGAGIVEHVHIHLVPRWSGDANFMSTLAETRVLPETLSDTMAKLRAHWPPG</sequence>
<dbReference type="Gene3D" id="3.30.428.10">
    <property type="entry name" value="HIT-like"/>
    <property type="match status" value="1"/>
</dbReference>
<dbReference type="PROSITE" id="PS51084">
    <property type="entry name" value="HIT_2"/>
    <property type="match status" value="1"/>
</dbReference>
<evidence type="ECO:0000256" key="2">
    <source>
        <dbReference type="PROSITE-ProRule" id="PRU00464"/>
    </source>
</evidence>
<dbReference type="InterPro" id="IPR052908">
    <property type="entry name" value="AP-4-A_phosphorylase"/>
</dbReference>
<evidence type="ECO:0000256" key="1">
    <source>
        <dbReference type="ARBA" id="ARBA00022741"/>
    </source>
</evidence>
<dbReference type="PANTHER" id="PTHR42997">
    <property type="entry name" value="HIT FAMILY HYDROLASE"/>
    <property type="match status" value="1"/>
</dbReference>
<comment type="caution">
    <text evidence="4">The sequence shown here is derived from an EMBL/GenBank/DDBJ whole genome shotgun (WGS) entry which is preliminary data.</text>
</comment>
<gene>
    <name evidence="4" type="ORF">AB6A68_04710</name>
</gene>
<keyword evidence="5" id="KW-1185">Reference proteome</keyword>
<feature type="short sequence motif" description="Histidine triad motif" evidence="2">
    <location>
        <begin position="119"/>
        <end position="123"/>
    </location>
</feature>
<dbReference type="InterPro" id="IPR036265">
    <property type="entry name" value="HIT-like_sf"/>
</dbReference>
<name>A0ABV3Y0R0_9ACTN</name>
<dbReference type="PANTHER" id="PTHR42997:SF1">
    <property type="entry name" value="AP-4-A PHOSPHORYLASE"/>
    <property type="match status" value="1"/>
</dbReference>
<evidence type="ECO:0000313" key="4">
    <source>
        <dbReference type="EMBL" id="MEX6429137.1"/>
    </source>
</evidence>
<reference evidence="4 5" key="1">
    <citation type="submission" date="2024-07" db="EMBL/GenBank/DDBJ databases">
        <title>Draft Genome Sequence of Ferrimicrobium acidiphilum Strain YE2023, Isolated from a Pulp of Bioleach Reactor.</title>
        <authorList>
            <person name="Elkina Y.A."/>
            <person name="Bulaeva A.G."/>
            <person name="Beletsky A.V."/>
            <person name="Mardanov A.V."/>
        </authorList>
    </citation>
    <scope>NUCLEOTIDE SEQUENCE [LARGE SCALE GENOMIC DNA]</scope>
    <source>
        <strain evidence="4 5">YE2023</strain>
    </source>
</reference>
<dbReference type="Proteomes" id="UP001560267">
    <property type="component" value="Unassembled WGS sequence"/>
</dbReference>
<proteinExistence type="predicted"/>